<dbReference type="Proteomes" id="UP001151079">
    <property type="component" value="Unassembled WGS sequence"/>
</dbReference>
<sequence length="154" mass="17525">MNLEIIKKHVVTQSISLFVITLLLLLYSCNSKENQFKEKQTFYQAVNANKDTALLSIVVNKTRFYGQYEIKYGRTTKDSGSIKGNIKDNVFLGEYYCRPYGGNLKRVPIALLRKDNKLFLGNGVVTTFLGLPCFATDVPISYSDAEFVFEEIKK</sequence>
<dbReference type="PROSITE" id="PS51257">
    <property type="entry name" value="PROKAR_LIPOPROTEIN"/>
    <property type="match status" value="1"/>
</dbReference>
<keyword evidence="2" id="KW-1185">Reference proteome</keyword>
<protein>
    <recommendedName>
        <fullName evidence="3">Lipoprotein</fullName>
    </recommendedName>
</protein>
<accession>A0A9X3C6T0</accession>
<dbReference type="AlphaFoldDB" id="A0A9X3C6T0"/>
<evidence type="ECO:0000313" key="2">
    <source>
        <dbReference type="Proteomes" id="UP001151079"/>
    </source>
</evidence>
<reference evidence="1" key="1">
    <citation type="submission" date="2022-10" db="EMBL/GenBank/DDBJ databases">
        <title>Two novel species of Flavobacterium.</title>
        <authorList>
            <person name="Liu Q."/>
            <person name="Xin Y.-H."/>
        </authorList>
    </citation>
    <scope>NUCLEOTIDE SEQUENCE</scope>
    <source>
        <strain evidence="1">LS1R49</strain>
    </source>
</reference>
<organism evidence="1 2">
    <name type="scientific">Flavobacterium shii</name>
    <dbReference type="NCBI Taxonomy" id="2987687"/>
    <lineage>
        <taxon>Bacteria</taxon>
        <taxon>Pseudomonadati</taxon>
        <taxon>Bacteroidota</taxon>
        <taxon>Flavobacteriia</taxon>
        <taxon>Flavobacteriales</taxon>
        <taxon>Flavobacteriaceae</taxon>
        <taxon>Flavobacterium</taxon>
    </lineage>
</organism>
<evidence type="ECO:0000313" key="1">
    <source>
        <dbReference type="EMBL" id="MCV9930147.1"/>
    </source>
</evidence>
<dbReference type="EMBL" id="JAOZEW010000028">
    <property type="protein sequence ID" value="MCV9930147.1"/>
    <property type="molecule type" value="Genomic_DNA"/>
</dbReference>
<name>A0A9X3C6T0_9FLAO</name>
<proteinExistence type="predicted"/>
<gene>
    <name evidence="1" type="ORF">OIU83_20985</name>
</gene>
<evidence type="ECO:0008006" key="3">
    <source>
        <dbReference type="Google" id="ProtNLM"/>
    </source>
</evidence>
<dbReference type="RefSeq" id="WP_264208226.1">
    <property type="nucleotide sequence ID" value="NZ_JAOZEW010000028.1"/>
</dbReference>
<comment type="caution">
    <text evidence="1">The sequence shown here is derived from an EMBL/GenBank/DDBJ whole genome shotgun (WGS) entry which is preliminary data.</text>
</comment>